<keyword evidence="5 7" id="KW-1133">Transmembrane helix</keyword>
<name>A0A939IVQ5_9MICO</name>
<feature type="domain" description="Phosphatidic acid phosphatase type 2/haloperoxidase" evidence="8">
    <location>
        <begin position="88"/>
        <end position="191"/>
    </location>
</feature>
<reference evidence="9" key="1">
    <citation type="submission" date="2020-12" db="EMBL/GenBank/DDBJ databases">
        <title>PHA producing bacteria isolated from mangrove.</title>
        <authorList>
            <person name="Zheng W."/>
            <person name="Yu S."/>
            <person name="Huang Y."/>
        </authorList>
    </citation>
    <scope>NUCLEOTIDE SEQUENCE</scope>
    <source>
        <strain evidence="9">GN8-5</strain>
    </source>
</reference>
<evidence type="ECO:0000256" key="4">
    <source>
        <dbReference type="ARBA" id="ARBA00022801"/>
    </source>
</evidence>
<feature type="transmembrane region" description="Helical" evidence="7">
    <location>
        <begin position="180"/>
        <end position="202"/>
    </location>
</feature>
<proteinExistence type="predicted"/>
<organism evidence="9 10">
    <name type="scientific">Microbacterium esteraromaticum</name>
    <dbReference type="NCBI Taxonomy" id="57043"/>
    <lineage>
        <taxon>Bacteria</taxon>
        <taxon>Bacillati</taxon>
        <taxon>Actinomycetota</taxon>
        <taxon>Actinomycetes</taxon>
        <taxon>Micrococcales</taxon>
        <taxon>Microbacteriaceae</taxon>
        <taxon>Microbacterium</taxon>
    </lineage>
</organism>
<dbReference type="GO" id="GO:0005886">
    <property type="term" value="C:plasma membrane"/>
    <property type="evidence" value="ECO:0007669"/>
    <property type="project" value="UniProtKB-SubCell"/>
</dbReference>
<dbReference type="GO" id="GO:0016787">
    <property type="term" value="F:hydrolase activity"/>
    <property type="evidence" value="ECO:0007669"/>
    <property type="project" value="UniProtKB-KW"/>
</dbReference>
<dbReference type="SUPFAM" id="SSF48317">
    <property type="entry name" value="Acid phosphatase/Vanadium-dependent haloperoxidase"/>
    <property type="match status" value="1"/>
</dbReference>
<evidence type="ECO:0000256" key="7">
    <source>
        <dbReference type="SAM" id="Phobius"/>
    </source>
</evidence>
<dbReference type="Proteomes" id="UP000664385">
    <property type="component" value="Unassembled WGS sequence"/>
</dbReference>
<sequence>MTRRALLITGGALLAAAIALGILVVTVPAGATNALDEFWNGVAAQLREPWVLWGALFMNRVGGGWIAVLLVPLLIVASLVAVRRWRSAVFAASAFIVSAGLTQLLKNLFARARPDDMLVASDFGSFPSGHTANAATIAVVLWLVFPRVWVAVVGVLWVLVMALSRTILAVHWITDTIGGALVGASAALLVAGMLWGWASLGWSGPPAASARSPRAEDPTLP</sequence>
<dbReference type="Pfam" id="PF01569">
    <property type="entry name" value="PAP2"/>
    <property type="match status" value="1"/>
</dbReference>
<feature type="transmembrane region" description="Helical" evidence="7">
    <location>
        <begin position="50"/>
        <end position="76"/>
    </location>
</feature>
<dbReference type="Gene3D" id="1.20.144.10">
    <property type="entry name" value="Phosphatidic acid phosphatase type 2/haloperoxidase"/>
    <property type="match status" value="2"/>
</dbReference>
<dbReference type="SMART" id="SM00014">
    <property type="entry name" value="acidPPc"/>
    <property type="match status" value="1"/>
</dbReference>
<protein>
    <submittedName>
        <fullName evidence="9">Phosphatase PAP2 family protein</fullName>
    </submittedName>
</protein>
<dbReference type="RefSeq" id="WP_179410114.1">
    <property type="nucleotide sequence ID" value="NZ_CP063379.1"/>
</dbReference>
<dbReference type="PANTHER" id="PTHR14969:SF62">
    <property type="entry name" value="DECAPRENYLPHOSPHORYL-5-PHOSPHORIBOSE PHOSPHATASE RV3807C-RELATED"/>
    <property type="match status" value="1"/>
</dbReference>
<evidence type="ECO:0000313" key="9">
    <source>
        <dbReference type="EMBL" id="MBN8206691.1"/>
    </source>
</evidence>
<keyword evidence="4" id="KW-0378">Hydrolase</keyword>
<dbReference type="InterPro" id="IPR000326">
    <property type="entry name" value="PAP2/HPO"/>
</dbReference>
<gene>
    <name evidence="9" type="ORF">JF543_12065</name>
</gene>
<accession>A0A939IVQ5</accession>
<dbReference type="AlphaFoldDB" id="A0A939IVQ5"/>
<dbReference type="CDD" id="cd03392">
    <property type="entry name" value="PAP2_like_2"/>
    <property type="match status" value="1"/>
</dbReference>
<evidence type="ECO:0000256" key="6">
    <source>
        <dbReference type="ARBA" id="ARBA00023136"/>
    </source>
</evidence>
<evidence type="ECO:0000256" key="5">
    <source>
        <dbReference type="ARBA" id="ARBA00022989"/>
    </source>
</evidence>
<comment type="caution">
    <text evidence="9">The sequence shown here is derived from an EMBL/GenBank/DDBJ whole genome shotgun (WGS) entry which is preliminary data.</text>
</comment>
<keyword evidence="2" id="KW-1003">Cell membrane</keyword>
<evidence type="ECO:0000256" key="3">
    <source>
        <dbReference type="ARBA" id="ARBA00022692"/>
    </source>
</evidence>
<evidence type="ECO:0000259" key="8">
    <source>
        <dbReference type="SMART" id="SM00014"/>
    </source>
</evidence>
<dbReference type="InterPro" id="IPR036938">
    <property type="entry name" value="PAP2/HPO_sf"/>
</dbReference>
<dbReference type="PANTHER" id="PTHR14969">
    <property type="entry name" value="SPHINGOSINE-1-PHOSPHATE PHOSPHOHYDROLASE"/>
    <property type="match status" value="1"/>
</dbReference>
<keyword evidence="6 7" id="KW-0472">Membrane</keyword>
<keyword evidence="3 7" id="KW-0812">Transmembrane</keyword>
<evidence type="ECO:0000313" key="10">
    <source>
        <dbReference type="Proteomes" id="UP000664385"/>
    </source>
</evidence>
<comment type="subcellular location">
    <subcellularLocation>
        <location evidence="1">Cell membrane</location>
        <topology evidence="1">Multi-pass membrane protein</topology>
    </subcellularLocation>
</comment>
<dbReference type="EMBL" id="JAEMWU010000002">
    <property type="protein sequence ID" value="MBN8206691.1"/>
    <property type="molecule type" value="Genomic_DNA"/>
</dbReference>
<evidence type="ECO:0000256" key="2">
    <source>
        <dbReference type="ARBA" id="ARBA00022475"/>
    </source>
</evidence>
<feature type="transmembrane region" description="Helical" evidence="7">
    <location>
        <begin position="88"/>
        <end position="105"/>
    </location>
</feature>
<evidence type="ECO:0000256" key="1">
    <source>
        <dbReference type="ARBA" id="ARBA00004651"/>
    </source>
</evidence>